<protein>
    <submittedName>
        <fullName evidence="3">Uncharacterized protein</fullName>
    </submittedName>
</protein>
<keyword evidence="2" id="KW-1133">Transmembrane helix</keyword>
<dbReference type="STRING" id="1123357.SAMN02745244_03335"/>
<name>A0A1M6MEM3_9ACTN</name>
<feature type="region of interest" description="Disordered" evidence="1">
    <location>
        <begin position="1"/>
        <end position="88"/>
    </location>
</feature>
<evidence type="ECO:0000256" key="2">
    <source>
        <dbReference type="SAM" id="Phobius"/>
    </source>
</evidence>
<dbReference type="Proteomes" id="UP000184512">
    <property type="component" value="Unassembled WGS sequence"/>
</dbReference>
<sequence>MTQPNTPPGGGNQPSPDGSGWQPQQGWQSAQGAQQWQPPSSQQGAGFGQGPAGPQQPGPWQGMQPPYGQPPTGQAIGQPPYGQQFQAPKPSKTPRILIIVGAVLAGIGAVFVALFAFQLSAVIPYAGDLTVIDGPTEVVVSGEEMKVIYATDPNAGCSVTSPGMSTPDLALGMSMHFSLDGVDYDAIGKIGGPGEAEGVYVIECDTPGTVAGPAIDIAAIGLSVVYALVGFGSLAVGGVLLIVGLVLRSAQKKRLRMAQ</sequence>
<evidence type="ECO:0000256" key="1">
    <source>
        <dbReference type="SAM" id="MobiDB-lite"/>
    </source>
</evidence>
<feature type="transmembrane region" description="Helical" evidence="2">
    <location>
        <begin position="96"/>
        <end position="117"/>
    </location>
</feature>
<organism evidence="3 4">
    <name type="scientific">Tessaracoccus bendigoensis DSM 12906</name>
    <dbReference type="NCBI Taxonomy" id="1123357"/>
    <lineage>
        <taxon>Bacteria</taxon>
        <taxon>Bacillati</taxon>
        <taxon>Actinomycetota</taxon>
        <taxon>Actinomycetes</taxon>
        <taxon>Propionibacteriales</taxon>
        <taxon>Propionibacteriaceae</taxon>
        <taxon>Tessaracoccus</taxon>
    </lineage>
</organism>
<feature type="transmembrane region" description="Helical" evidence="2">
    <location>
        <begin position="217"/>
        <end position="247"/>
    </location>
</feature>
<feature type="compositionally biased region" description="Low complexity" evidence="1">
    <location>
        <begin position="52"/>
        <end position="74"/>
    </location>
</feature>
<reference evidence="3 4" key="1">
    <citation type="submission" date="2016-11" db="EMBL/GenBank/DDBJ databases">
        <authorList>
            <person name="Jaros S."/>
            <person name="Januszkiewicz K."/>
            <person name="Wedrychowicz H."/>
        </authorList>
    </citation>
    <scope>NUCLEOTIDE SEQUENCE [LARGE SCALE GENOMIC DNA]</scope>
    <source>
        <strain evidence="3 4">DSM 12906</strain>
    </source>
</reference>
<keyword evidence="2" id="KW-0812">Transmembrane</keyword>
<dbReference type="RefSeq" id="WP_139280333.1">
    <property type="nucleotide sequence ID" value="NZ_FQZG01000086.1"/>
</dbReference>
<dbReference type="OrthoDB" id="3732983at2"/>
<accession>A0A1M6MEM3</accession>
<feature type="compositionally biased region" description="Low complexity" evidence="1">
    <location>
        <begin position="13"/>
        <end position="44"/>
    </location>
</feature>
<dbReference type="AlphaFoldDB" id="A0A1M6MEM3"/>
<dbReference type="EMBL" id="FQZG01000086">
    <property type="protein sequence ID" value="SHJ81925.1"/>
    <property type="molecule type" value="Genomic_DNA"/>
</dbReference>
<proteinExistence type="predicted"/>
<keyword evidence="2" id="KW-0472">Membrane</keyword>
<gene>
    <name evidence="3" type="ORF">SAMN02745244_03335</name>
</gene>
<keyword evidence="4" id="KW-1185">Reference proteome</keyword>
<evidence type="ECO:0000313" key="3">
    <source>
        <dbReference type="EMBL" id="SHJ81925.1"/>
    </source>
</evidence>
<evidence type="ECO:0000313" key="4">
    <source>
        <dbReference type="Proteomes" id="UP000184512"/>
    </source>
</evidence>